<keyword evidence="8" id="KW-1185">Reference proteome</keyword>
<evidence type="ECO:0000256" key="2">
    <source>
        <dbReference type="ARBA" id="ARBA00012438"/>
    </source>
</evidence>
<dbReference type="Gene3D" id="3.30.565.10">
    <property type="entry name" value="Histidine kinase-like ATPase, C-terminal domain"/>
    <property type="match status" value="1"/>
</dbReference>
<evidence type="ECO:0000256" key="3">
    <source>
        <dbReference type="ARBA" id="ARBA00022679"/>
    </source>
</evidence>
<dbReference type="InterPro" id="IPR004358">
    <property type="entry name" value="Sig_transdc_His_kin-like_C"/>
</dbReference>
<dbReference type="PRINTS" id="PR00344">
    <property type="entry name" value="BCTRLSENSOR"/>
</dbReference>
<dbReference type="EC" id="2.7.13.3" evidence="2"/>
<gene>
    <name evidence="7" type="ORF">DSM107010_68870</name>
</gene>
<dbReference type="AlphaFoldDB" id="A0AB37U8C6"/>
<comment type="caution">
    <text evidence="7">The sequence shown here is derived from an EMBL/GenBank/DDBJ whole genome shotgun (WGS) entry which is preliminary data.</text>
</comment>
<dbReference type="Pfam" id="PF02518">
    <property type="entry name" value="HATPase_c"/>
    <property type="match status" value="1"/>
</dbReference>
<evidence type="ECO:0000256" key="4">
    <source>
        <dbReference type="ARBA" id="ARBA00022777"/>
    </source>
</evidence>
<evidence type="ECO:0000313" key="8">
    <source>
        <dbReference type="Proteomes" id="UP000282574"/>
    </source>
</evidence>
<accession>A0AB37U8C6</accession>
<dbReference type="GO" id="GO:0000160">
    <property type="term" value="P:phosphorelay signal transduction system"/>
    <property type="evidence" value="ECO:0007669"/>
    <property type="project" value="UniProtKB-KW"/>
</dbReference>
<proteinExistence type="predicted"/>
<dbReference type="InterPro" id="IPR050482">
    <property type="entry name" value="Sensor_HK_TwoCompSys"/>
</dbReference>
<dbReference type="SUPFAM" id="SSF55874">
    <property type="entry name" value="ATPase domain of HSP90 chaperone/DNA topoisomerase II/histidine kinase"/>
    <property type="match status" value="1"/>
</dbReference>
<keyword evidence="3" id="KW-0808">Transferase</keyword>
<dbReference type="InterPro" id="IPR036890">
    <property type="entry name" value="HATPase_C_sf"/>
</dbReference>
<name>A0AB37U8C6_9CYAN</name>
<dbReference type="InterPro" id="IPR003594">
    <property type="entry name" value="HATPase_dom"/>
</dbReference>
<dbReference type="PROSITE" id="PS50109">
    <property type="entry name" value="HIS_KIN"/>
    <property type="match status" value="1"/>
</dbReference>
<protein>
    <recommendedName>
        <fullName evidence="2">histidine kinase</fullName>
        <ecNumber evidence="2">2.7.13.3</ecNumber>
    </recommendedName>
</protein>
<reference evidence="7 8" key="1">
    <citation type="journal article" date="2019" name="Genome Biol. Evol.">
        <title>Day and night: Metabolic profiles and evolutionary relationships of six axenic non-marine cyanobacteria.</title>
        <authorList>
            <person name="Will S.E."/>
            <person name="Henke P."/>
            <person name="Boedeker C."/>
            <person name="Huang S."/>
            <person name="Brinkmann H."/>
            <person name="Rohde M."/>
            <person name="Jarek M."/>
            <person name="Friedl T."/>
            <person name="Seufert S."/>
            <person name="Schumacher M."/>
            <person name="Overmann J."/>
            <person name="Neumann-Schaal M."/>
            <person name="Petersen J."/>
        </authorList>
    </citation>
    <scope>NUCLEOTIDE SEQUENCE [LARGE SCALE GENOMIC DNA]</scope>
    <source>
        <strain evidence="7 8">SAG 39.79</strain>
    </source>
</reference>
<feature type="domain" description="Histidine kinase" evidence="6">
    <location>
        <begin position="1"/>
        <end position="122"/>
    </location>
</feature>
<dbReference type="CDD" id="cd16917">
    <property type="entry name" value="HATPase_UhpB-NarQ-NarX-like"/>
    <property type="match status" value="1"/>
</dbReference>
<keyword evidence="4" id="KW-0418">Kinase</keyword>
<dbReference type="GO" id="GO:0004673">
    <property type="term" value="F:protein histidine kinase activity"/>
    <property type="evidence" value="ECO:0007669"/>
    <property type="project" value="UniProtKB-EC"/>
</dbReference>
<dbReference type="PANTHER" id="PTHR24421:SF62">
    <property type="entry name" value="SENSORY TRANSDUCTION HISTIDINE KINASE"/>
    <property type="match status" value="1"/>
</dbReference>
<evidence type="ECO:0000256" key="1">
    <source>
        <dbReference type="ARBA" id="ARBA00000085"/>
    </source>
</evidence>
<dbReference type="InterPro" id="IPR005467">
    <property type="entry name" value="His_kinase_dom"/>
</dbReference>
<evidence type="ECO:0000259" key="6">
    <source>
        <dbReference type="PROSITE" id="PS50109"/>
    </source>
</evidence>
<comment type="catalytic activity">
    <reaction evidence="1">
        <text>ATP + protein L-histidine = ADP + protein N-phospho-L-histidine.</text>
        <dbReference type="EC" id="2.7.13.3"/>
    </reaction>
</comment>
<dbReference type="PANTHER" id="PTHR24421">
    <property type="entry name" value="NITRATE/NITRITE SENSOR PROTEIN NARX-RELATED"/>
    <property type="match status" value="1"/>
</dbReference>
<evidence type="ECO:0000256" key="5">
    <source>
        <dbReference type="ARBA" id="ARBA00023012"/>
    </source>
</evidence>
<sequence length="122" mass="13604">MYYIVEQMSWNTDVKITLQIDGTPRPIPVNVEINLLRIGQEALTNAVRHADAQNIRLNLLFEPEAVHLQIRDDGRGFQPQVQLTNSGFGLIGMQERSRQIGGQLRLVSSIGRGTEAIVTVPV</sequence>
<evidence type="ECO:0000313" key="7">
    <source>
        <dbReference type="EMBL" id="RUS99253.1"/>
    </source>
</evidence>
<organism evidence="7 8">
    <name type="scientific">Chroococcidiopsis cubana SAG 39.79</name>
    <dbReference type="NCBI Taxonomy" id="388085"/>
    <lineage>
        <taxon>Bacteria</taxon>
        <taxon>Bacillati</taxon>
        <taxon>Cyanobacteriota</taxon>
        <taxon>Cyanophyceae</taxon>
        <taxon>Chroococcidiopsidales</taxon>
        <taxon>Chroococcidiopsidaceae</taxon>
        <taxon>Chroococcidiopsis</taxon>
    </lineage>
</organism>
<dbReference type="SMART" id="SM00387">
    <property type="entry name" value="HATPase_c"/>
    <property type="match status" value="1"/>
</dbReference>
<dbReference type="EMBL" id="RSCK01000155">
    <property type="protein sequence ID" value="RUS99253.1"/>
    <property type="molecule type" value="Genomic_DNA"/>
</dbReference>
<keyword evidence="5" id="KW-0902">Two-component regulatory system</keyword>
<dbReference type="Proteomes" id="UP000282574">
    <property type="component" value="Unassembled WGS sequence"/>
</dbReference>